<reference evidence="1 2" key="1">
    <citation type="submission" date="2015-05" db="EMBL/GenBank/DDBJ databases">
        <title>Complete genome sequence of Corynebacterium epidermidicanis DSM 45586, isolated from the skin of a dog suffering from pruritus.</title>
        <authorList>
            <person name="Ruckert C."/>
            <person name="Albersmeier A."/>
            <person name="Winkler A."/>
            <person name="Tauch A."/>
        </authorList>
    </citation>
    <scope>NUCLEOTIDE SEQUENCE [LARGE SCALE GENOMIC DNA]</scope>
    <source>
        <strain evidence="1 2">DSM 45586</strain>
    </source>
</reference>
<name>A0A0G3GP85_9CORY</name>
<gene>
    <name evidence="1" type="ORF">CEPID_05860</name>
</gene>
<proteinExistence type="predicted"/>
<dbReference type="EMBL" id="CP011541">
    <property type="protein sequence ID" value="AKK03036.1"/>
    <property type="molecule type" value="Genomic_DNA"/>
</dbReference>
<dbReference type="Proteomes" id="UP000035368">
    <property type="component" value="Chromosome"/>
</dbReference>
<keyword evidence="2" id="KW-1185">Reference proteome</keyword>
<protein>
    <submittedName>
        <fullName evidence="1">Uncharacterized protein</fullName>
    </submittedName>
</protein>
<sequence>MLGSGGTTKVRVVMGSEKMSHFADPAVVDRLAELGIQVEATPSGSRKIATLPDLKNFDAAFPSSAPAAENISQETGRKVHLRSVLFAHGQALQAQQVIVEKNGVAYLDVAKYLELAKSGKRW</sequence>
<accession>A0A0G3GP85</accession>
<evidence type="ECO:0000313" key="1">
    <source>
        <dbReference type="EMBL" id="AKK03036.1"/>
    </source>
</evidence>
<dbReference type="AlphaFoldDB" id="A0A0G3GP85"/>
<dbReference type="PATRIC" id="fig|1050174.4.peg.1185"/>
<organism evidence="1 2">
    <name type="scientific">Corynebacterium epidermidicanis</name>
    <dbReference type="NCBI Taxonomy" id="1050174"/>
    <lineage>
        <taxon>Bacteria</taxon>
        <taxon>Bacillati</taxon>
        <taxon>Actinomycetota</taxon>
        <taxon>Actinomycetes</taxon>
        <taxon>Mycobacteriales</taxon>
        <taxon>Corynebacteriaceae</taxon>
        <taxon>Corynebacterium</taxon>
    </lineage>
</organism>
<dbReference type="KEGG" id="cei:CEPID_05860"/>
<dbReference type="STRING" id="1050174.CEPID_05860"/>
<evidence type="ECO:0000313" key="2">
    <source>
        <dbReference type="Proteomes" id="UP000035368"/>
    </source>
</evidence>